<proteinExistence type="predicted"/>
<feature type="region of interest" description="Disordered" evidence="1">
    <location>
        <begin position="257"/>
        <end position="290"/>
    </location>
</feature>
<dbReference type="Proteomes" id="UP000076532">
    <property type="component" value="Unassembled WGS sequence"/>
</dbReference>
<name>A0A166RR60_9AGAM</name>
<dbReference type="AlphaFoldDB" id="A0A166RR60"/>
<dbReference type="EMBL" id="KV417503">
    <property type="protein sequence ID" value="KZP28557.1"/>
    <property type="molecule type" value="Genomic_DNA"/>
</dbReference>
<reference evidence="2 3" key="1">
    <citation type="journal article" date="2016" name="Mol. Biol. Evol.">
        <title>Comparative Genomics of Early-Diverging Mushroom-Forming Fungi Provides Insights into the Origins of Lignocellulose Decay Capabilities.</title>
        <authorList>
            <person name="Nagy L.G."/>
            <person name="Riley R."/>
            <person name="Tritt A."/>
            <person name="Adam C."/>
            <person name="Daum C."/>
            <person name="Floudas D."/>
            <person name="Sun H."/>
            <person name="Yadav J.S."/>
            <person name="Pangilinan J."/>
            <person name="Larsson K.H."/>
            <person name="Matsuura K."/>
            <person name="Barry K."/>
            <person name="Labutti K."/>
            <person name="Kuo R."/>
            <person name="Ohm R.A."/>
            <person name="Bhattacharya S.S."/>
            <person name="Shirouzu T."/>
            <person name="Yoshinaga Y."/>
            <person name="Martin F.M."/>
            <person name="Grigoriev I.V."/>
            <person name="Hibbett D.S."/>
        </authorList>
    </citation>
    <scope>NUCLEOTIDE SEQUENCE [LARGE SCALE GENOMIC DNA]</scope>
    <source>
        <strain evidence="2 3">CBS 109695</strain>
    </source>
</reference>
<evidence type="ECO:0000313" key="2">
    <source>
        <dbReference type="EMBL" id="KZP28557.1"/>
    </source>
</evidence>
<evidence type="ECO:0000256" key="1">
    <source>
        <dbReference type="SAM" id="MobiDB-lite"/>
    </source>
</evidence>
<gene>
    <name evidence="2" type="ORF">FIBSPDRAFT_927655</name>
</gene>
<protein>
    <submittedName>
        <fullName evidence="2">Uncharacterized protein</fullName>
    </submittedName>
</protein>
<organism evidence="2 3">
    <name type="scientific">Athelia psychrophila</name>
    <dbReference type="NCBI Taxonomy" id="1759441"/>
    <lineage>
        <taxon>Eukaryota</taxon>
        <taxon>Fungi</taxon>
        <taxon>Dikarya</taxon>
        <taxon>Basidiomycota</taxon>
        <taxon>Agaricomycotina</taxon>
        <taxon>Agaricomycetes</taxon>
        <taxon>Agaricomycetidae</taxon>
        <taxon>Atheliales</taxon>
        <taxon>Atheliaceae</taxon>
        <taxon>Athelia</taxon>
    </lineage>
</organism>
<dbReference type="OrthoDB" id="3327254at2759"/>
<keyword evidence="3" id="KW-1185">Reference proteome</keyword>
<feature type="compositionally biased region" description="Polar residues" evidence="1">
    <location>
        <begin position="278"/>
        <end position="290"/>
    </location>
</feature>
<accession>A0A166RR60</accession>
<sequence>MPNVSIVNETSGPLRFGLLIGPSPAYFNNYVARGDTFRANLPSIYYSFEACTIDTGNEYSTSDSLSRAGTMAGAVGMGTASMIVGTAWALGSLGGILTGNNAGVVTAGRLMDGAWAAGAVSNASRKGLVFQKGLLVGFSELSFAVRMENEHLDLVPLNSNRQLIAWMVIITVGQGQGGSTGRKDDRIGADRIGHLSAANLSGLLGYLFLWLSLELSLELSLYLTRTLDQARCVGVRDMQGAEASYIGMGNMQEAALRRSGHLAAEPPKGSSKGKQCAQVENRSDSGSGQL</sequence>
<evidence type="ECO:0000313" key="3">
    <source>
        <dbReference type="Proteomes" id="UP000076532"/>
    </source>
</evidence>